<dbReference type="RefSeq" id="WP_188758039.1">
    <property type="nucleotide sequence ID" value="NZ_BMJB01000001.1"/>
</dbReference>
<gene>
    <name evidence="1" type="ORF">GCM10011507_08440</name>
</gene>
<name>A0A916RJZ9_9BACT</name>
<dbReference type="SUPFAM" id="SSF110391">
    <property type="entry name" value="GlpP-like"/>
    <property type="match status" value="1"/>
</dbReference>
<organism evidence="1 2">
    <name type="scientific">Edaphobacter acidisoli</name>
    <dbReference type="NCBI Taxonomy" id="2040573"/>
    <lineage>
        <taxon>Bacteria</taxon>
        <taxon>Pseudomonadati</taxon>
        <taxon>Acidobacteriota</taxon>
        <taxon>Terriglobia</taxon>
        <taxon>Terriglobales</taxon>
        <taxon>Acidobacteriaceae</taxon>
        <taxon>Edaphobacter</taxon>
    </lineage>
</organism>
<dbReference type="Gene3D" id="3.20.20.70">
    <property type="entry name" value="Aldolase class I"/>
    <property type="match status" value="1"/>
</dbReference>
<dbReference type="AlphaFoldDB" id="A0A916RJZ9"/>
<dbReference type="PANTHER" id="PTHR35787">
    <property type="entry name" value="GLYCEROL UPTAKE OPERON ANTITERMINATOR REGULATORY PROTEIN"/>
    <property type="match status" value="1"/>
</dbReference>
<proteinExistence type="predicted"/>
<reference evidence="1" key="2">
    <citation type="submission" date="2020-09" db="EMBL/GenBank/DDBJ databases">
        <authorList>
            <person name="Sun Q."/>
            <person name="Zhou Y."/>
        </authorList>
    </citation>
    <scope>NUCLEOTIDE SEQUENCE</scope>
    <source>
        <strain evidence="1">CGMCC 1.15447</strain>
    </source>
</reference>
<evidence type="ECO:0000313" key="2">
    <source>
        <dbReference type="Proteomes" id="UP000648801"/>
    </source>
</evidence>
<accession>A0A916RJZ9</accession>
<dbReference type="GO" id="GO:0006355">
    <property type="term" value="P:regulation of DNA-templated transcription"/>
    <property type="evidence" value="ECO:0007669"/>
    <property type="project" value="InterPro"/>
</dbReference>
<dbReference type="InterPro" id="IPR006699">
    <property type="entry name" value="GlpP"/>
</dbReference>
<evidence type="ECO:0000313" key="1">
    <source>
        <dbReference type="EMBL" id="GGA59349.1"/>
    </source>
</evidence>
<comment type="caution">
    <text evidence="1">The sequence shown here is derived from an EMBL/GenBank/DDBJ whole genome shotgun (WGS) entry which is preliminary data.</text>
</comment>
<protein>
    <submittedName>
        <fullName evidence="1">Glycerol uptake operon antiterminator</fullName>
    </submittedName>
</protein>
<dbReference type="PANTHER" id="PTHR35787:SF1">
    <property type="entry name" value="GLYCEROL UPTAKE OPERON ANTITERMINATOR REGULATORY PROTEIN"/>
    <property type="match status" value="1"/>
</dbReference>
<dbReference type="GO" id="GO:0006071">
    <property type="term" value="P:glycerol metabolic process"/>
    <property type="evidence" value="ECO:0007669"/>
    <property type="project" value="InterPro"/>
</dbReference>
<dbReference type="PIRSF" id="PIRSF016897">
    <property type="entry name" value="GlpP"/>
    <property type="match status" value="1"/>
</dbReference>
<sequence length="203" mass="21891">MSIRVKAEKSSIPHDKHLWDEIVHESRIIAAVRSAEMLALALDSPVRIIYLLFGNPMNIAGMIASVRERGKLPLVNADLLQGFSRDASAVEYLAHCGAAGIISTHHETLRAARARGLISVLRTFVIDSAAVEAGQRFLANFQPDVIELLPAIAAPLVLERIRAAHPGLFVIAGGLLSDLRQVDDLVKAGVDAVSLSDPALWIL</sequence>
<keyword evidence="2" id="KW-1185">Reference proteome</keyword>
<dbReference type="Proteomes" id="UP000648801">
    <property type="component" value="Unassembled WGS sequence"/>
</dbReference>
<dbReference type="InterPro" id="IPR013785">
    <property type="entry name" value="Aldolase_TIM"/>
</dbReference>
<dbReference type="EMBL" id="BMJB01000001">
    <property type="protein sequence ID" value="GGA59349.1"/>
    <property type="molecule type" value="Genomic_DNA"/>
</dbReference>
<reference evidence="1" key="1">
    <citation type="journal article" date="2014" name="Int. J. Syst. Evol. Microbiol.">
        <title>Complete genome sequence of Corynebacterium casei LMG S-19264T (=DSM 44701T), isolated from a smear-ripened cheese.</title>
        <authorList>
            <consortium name="US DOE Joint Genome Institute (JGI-PGF)"/>
            <person name="Walter F."/>
            <person name="Albersmeier A."/>
            <person name="Kalinowski J."/>
            <person name="Ruckert C."/>
        </authorList>
    </citation>
    <scope>NUCLEOTIDE SEQUENCE</scope>
    <source>
        <strain evidence="1">CGMCC 1.15447</strain>
    </source>
</reference>
<dbReference type="Pfam" id="PF04309">
    <property type="entry name" value="G3P_antiterm"/>
    <property type="match status" value="1"/>
</dbReference>